<keyword evidence="8" id="KW-0472">Membrane</keyword>
<dbReference type="EMBL" id="CAJNOM010000125">
    <property type="protein sequence ID" value="CAF1097745.1"/>
    <property type="molecule type" value="Genomic_DNA"/>
</dbReference>
<evidence type="ECO:0000256" key="5">
    <source>
        <dbReference type="ARBA" id="ARBA00023004"/>
    </source>
</evidence>
<evidence type="ECO:0000256" key="8">
    <source>
        <dbReference type="SAM" id="Phobius"/>
    </source>
</evidence>
<keyword evidence="11" id="KW-1185">Reference proteome</keyword>
<dbReference type="SUPFAM" id="SSF48264">
    <property type="entry name" value="Cytochrome P450"/>
    <property type="match status" value="1"/>
</dbReference>
<comment type="similarity">
    <text evidence="1">Belongs to the cytochrome P450 family.</text>
</comment>
<organism evidence="10 11">
    <name type="scientific">Adineta steineri</name>
    <dbReference type="NCBI Taxonomy" id="433720"/>
    <lineage>
        <taxon>Eukaryota</taxon>
        <taxon>Metazoa</taxon>
        <taxon>Spiralia</taxon>
        <taxon>Gnathifera</taxon>
        <taxon>Rotifera</taxon>
        <taxon>Eurotatoria</taxon>
        <taxon>Bdelloidea</taxon>
        <taxon>Adinetida</taxon>
        <taxon>Adinetidae</taxon>
        <taxon>Adineta</taxon>
    </lineage>
</organism>
<keyword evidence="6" id="KW-0503">Monooxygenase</keyword>
<dbReference type="EMBL" id="CAJNOI010000062">
    <property type="protein sequence ID" value="CAF0976482.1"/>
    <property type="molecule type" value="Genomic_DNA"/>
</dbReference>
<dbReference type="InterPro" id="IPR050196">
    <property type="entry name" value="Cytochrome_P450_Monoox"/>
</dbReference>
<keyword evidence="2 7" id="KW-0349">Heme</keyword>
<dbReference type="PRINTS" id="PR00463">
    <property type="entry name" value="EP450I"/>
</dbReference>
<evidence type="ECO:0000256" key="7">
    <source>
        <dbReference type="PIRSR" id="PIRSR602401-1"/>
    </source>
</evidence>
<dbReference type="InterPro" id="IPR002401">
    <property type="entry name" value="Cyt_P450_E_grp-I"/>
</dbReference>
<dbReference type="InterPro" id="IPR001128">
    <property type="entry name" value="Cyt_P450"/>
</dbReference>
<name>A0A814NYY8_9BILA</name>
<feature type="transmembrane region" description="Helical" evidence="8">
    <location>
        <begin position="5"/>
        <end position="21"/>
    </location>
</feature>
<dbReference type="OrthoDB" id="1470350at2759"/>
<dbReference type="GO" id="GO:0016705">
    <property type="term" value="F:oxidoreductase activity, acting on paired donors, with incorporation or reduction of molecular oxygen"/>
    <property type="evidence" value="ECO:0007669"/>
    <property type="project" value="InterPro"/>
</dbReference>
<dbReference type="GO" id="GO:0004497">
    <property type="term" value="F:monooxygenase activity"/>
    <property type="evidence" value="ECO:0007669"/>
    <property type="project" value="UniProtKB-KW"/>
</dbReference>
<evidence type="ECO:0000256" key="3">
    <source>
        <dbReference type="ARBA" id="ARBA00022723"/>
    </source>
</evidence>
<dbReference type="PANTHER" id="PTHR24291:SF50">
    <property type="entry name" value="BIFUNCTIONAL ALBAFLAVENONE MONOOXYGENASE_TERPENE SYNTHASE"/>
    <property type="match status" value="1"/>
</dbReference>
<dbReference type="Pfam" id="PF00067">
    <property type="entry name" value="p450"/>
    <property type="match status" value="1"/>
</dbReference>
<dbReference type="PANTHER" id="PTHR24291">
    <property type="entry name" value="CYTOCHROME P450 FAMILY 4"/>
    <property type="match status" value="1"/>
</dbReference>
<evidence type="ECO:0000313" key="9">
    <source>
        <dbReference type="EMBL" id="CAF0976482.1"/>
    </source>
</evidence>
<comment type="cofactor">
    <cofactor evidence="7">
        <name>heme</name>
        <dbReference type="ChEBI" id="CHEBI:30413"/>
    </cofactor>
</comment>
<dbReference type="AlphaFoldDB" id="A0A814NYY8"/>
<proteinExistence type="inferred from homology"/>
<evidence type="ECO:0008006" key="12">
    <source>
        <dbReference type="Google" id="ProtNLM"/>
    </source>
</evidence>
<dbReference type="GO" id="GO:0020037">
    <property type="term" value="F:heme binding"/>
    <property type="evidence" value="ECO:0007669"/>
    <property type="project" value="InterPro"/>
</dbReference>
<keyword evidence="8" id="KW-0812">Transmembrane</keyword>
<keyword evidence="3 7" id="KW-0479">Metal-binding</keyword>
<gene>
    <name evidence="9" type="ORF">BJG266_LOCUS14627</name>
    <name evidence="10" type="ORF">QVE165_LOCUS20124</name>
</gene>
<dbReference type="InterPro" id="IPR036396">
    <property type="entry name" value="Cyt_P450_sf"/>
</dbReference>
<dbReference type="GO" id="GO:0005506">
    <property type="term" value="F:iron ion binding"/>
    <property type="evidence" value="ECO:0007669"/>
    <property type="project" value="InterPro"/>
</dbReference>
<dbReference type="Proteomes" id="UP000663832">
    <property type="component" value="Unassembled WGS sequence"/>
</dbReference>
<keyword evidence="5 7" id="KW-0408">Iron</keyword>
<evidence type="ECO:0000256" key="2">
    <source>
        <dbReference type="ARBA" id="ARBA00022617"/>
    </source>
</evidence>
<evidence type="ECO:0000256" key="1">
    <source>
        <dbReference type="ARBA" id="ARBA00010617"/>
    </source>
</evidence>
<dbReference type="Proteomes" id="UP000663877">
    <property type="component" value="Unassembled WGS sequence"/>
</dbReference>
<keyword evidence="4" id="KW-0560">Oxidoreductase</keyword>
<evidence type="ECO:0000313" key="10">
    <source>
        <dbReference type="EMBL" id="CAF1097745.1"/>
    </source>
</evidence>
<evidence type="ECO:0000256" key="6">
    <source>
        <dbReference type="ARBA" id="ARBA00023033"/>
    </source>
</evidence>
<dbReference type="Gene3D" id="1.10.630.10">
    <property type="entry name" value="Cytochrome P450"/>
    <property type="match status" value="1"/>
</dbReference>
<keyword evidence="8" id="KW-1133">Transmembrane helix</keyword>
<accession>A0A814NYY8</accession>
<reference evidence="10" key="1">
    <citation type="submission" date="2021-02" db="EMBL/GenBank/DDBJ databases">
        <authorList>
            <person name="Nowell W R."/>
        </authorList>
    </citation>
    <scope>NUCLEOTIDE SEQUENCE</scope>
</reference>
<evidence type="ECO:0000256" key="4">
    <source>
        <dbReference type="ARBA" id="ARBA00023002"/>
    </source>
</evidence>
<evidence type="ECO:0000313" key="11">
    <source>
        <dbReference type="Proteomes" id="UP000663832"/>
    </source>
</evidence>
<feature type="binding site" description="axial binding residue" evidence="7">
    <location>
        <position position="446"/>
    </location>
    <ligand>
        <name>heme</name>
        <dbReference type="ChEBI" id="CHEBI:30413"/>
    </ligand>
    <ligandPart>
        <name>Fe</name>
        <dbReference type="ChEBI" id="CHEBI:18248"/>
    </ligandPart>
</feature>
<dbReference type="PRINTS" id="PR00385">
    <property type="entry name" value="P450"/>
</dbReference>
<protein>
    <recommendedName>
        <fullName evidence="12">Cytochrome P450</fullName>
    </recommendedName>
</protein>
<comment type="caution">
    <text evidence="10">The sequence shown here is derived from an EMBL/GenBank/DDBJ whole genome shotgun (WGS) entry which is preliminary data.</text>
</comment>
<sequence length="499" mass="58234">MFFEFICVIILILLIIYYKLIEKPRQIYNAVRLQGIPGDPFIPIFGQLKEHRRYYESDKHMEFYMDLEKKHGSRFILPIGPIVNLVILDADLISEVLIKKYAFYKKPKLFRTQIGSVLGPVNLILAEGDVHTRIREMLNPAFHYINLQSLTSLMCQETVKVIESWINKYSNTYFDIQTEIHKLSLTIICSSSFGMTVTHELTNELCQLLKDAFDALYYRTNHFPIFQIPILNKLPILKKPVIDKLGHRFRSLARQMIEQRRCHMNENHSDQNDLLDLLLTAEDKEGKKFSDEEIENEAITFVLAGHETTGGLLSWCLYILLTNPEVFNDCREEVDRVLNGQIPDYSDLQNLIIIDAVLHETLRLYPPVSIIMRECIREHTIGEEEIRIPVGAGVVFNFYNLHRSDKYWKDPLKFDYQRWIRNSNGLKPKLAHRFCYLPFLAGVRNCIGQNFGLLEAKIVLIIMIQKLNIEIKPDHKVVPHHRITLKAKYGIQAKIQPRV</sequence>